<dbReference type="Proteomes" id="UP001184833">
    <property type="component" value="Unassembled WGS sequence"/>
</dbReference>
<reference evidence="1" key="1">
    <citation type="submission" date="2023-07" db="EMBL/GenBank/DDBJ databases">
        <title>Sorghum-associated microbial communities from plants grown in Nebraska, USA.</title>
        <authorList>
            <person name="Schachtman D."/>
        </authorList>
    </citation>
    <scope>NUCLEOTIDE SEQUENCE</scope>
    <source>
        <strain evidence="1">DS2329</strain>
    </source>
</reference>
<evidence type="ECO:0000313" key="1">
    <source>
        <dbReference type="EMBL" id="MDR6459494.1"/>
    </source>
</evidence>
<name>A0ACC6J9G7_9FLAO</name>
<dbReference type="EMBL" id="JAVDQX010000002">
    <property type="protein sequence ID" value="MDR6459494.1"/>
    <property type="molecule type" value="Genomic_DNA"/>
</dbReference>
<sequence>MKKNLLLAGLLTTFSLVVKSQVGINTATPTATLDVNAKNSTGTGTAVEGLLIPRVDRQKAQSMAGVPVSTLIYVNNIATGTTTGNAVNIDTVGYYYYNGTVWTKLSIPVNIYNADGTLTGNRTVTQGANTLAFTGTKTNAFSVNGKNFSVDAANSRVGIGTIAPASSLSVQNSPGATNSTISAGIENCGAACLQGIARNITLYNLNSTGGQFAELGFIPSTSETGLSGASITGIDRDAANSYAGLQFSTRNATDYAPRLTIKSSGNVGIGTTSPTNKLQIESTTSGALKIVDGTQGTDKVLTSDASGVATWKALPAAPASANIYNTDGTLTANRTVTQGANTLAFTGTQTNAFSVDGSTLSVDAANDLVGLGTTTPDTKLTISTPDSSYGLNHTNGTIKLKTYIGGGAATLGTTTANDLRLMTNNTQQMTITSGGNVGIGTTAPTHTLDVNGNVRFRSVAPITSTNNSGILLADGTGAVSQISTNDFVGSLKIPSNIFSAEQTTDVPTNLAGNNTANNVVFGTVNINAAGAGTWDATNNTYTVAKAGVYQVTSGVNLQFTTNTSYGMYIHMASSLWVQSGIIQAGNVMYFNGTYVKLLAPGDIIRCTTKSSNAGSYRQGVAFIHIIYTPL</sequence>
<evidence type="ECO:0000313" key="2">
    <source>
        <dbReference type="Proteomes" id="UP001184833"/>
    </source>
</evidence>
<organism evidence="1 2">
    <name type="scientific">Chryseobacterium vietnamense</name>
    <dbReference type="NCBI Taxonomy" id="866785"/>
    <lineage>
        <taxon>Bacteria</taxon>
        <taxon>Pseudomonadati</taxon>
        <taxon>Bacteroidota</taxon>
        <taxon>Flavobacteriia</taxon>
        <taxon>Flavobacteriales</taxon>
        <taxon>Weeksellaceae</taxon>
        <taxon>Chryseobacterium group</taxon>
        <taxon>Chryseobacterium</taxon>
    </lineage>
</organism>
<protein>
    <submittedName>
        <fullName evidence="1">Uncharacterized protein</fullName>
    </submittedName>
</protein>
<comment type="caution">
    <text evidence="1">The sequence shown here is derived from an EMBL/GenBank/DDBJ whole genome shotgun (WGS) entry which is preliminary data.</text>
</comment>
<gene>
    <name evidence="1" type="ORF">J2786_002601</name>
</gene>
<accession>A0ACC6J9G7</accession>
<proteinExistence type="predicted"/>
<keyword evidence="2" id="KW-1185">Reference proteome</keyword>